<feature type="repeat" description="PPR" evidence="2">
    <location>
        <begin position="343"/>
        <end position="377"/>
    </location>
</feature>
<gene>
    <name evidence="3" type="ORF">Acr_22g0009680</name>
</gene>
<dbReference type="PANTHER" id="PTHR47926">
    <property type="entry name" value="PENTATRICOPEPTIDE REPEAT-CONTAINING PROTEIN"/>
    <property type="match status" value="1"/>
</dbReference>
<dbReference type="Gene3D" id="1.25.40.10">
    <property type="entry name" value="Tetratricopeptide repeat domain"/>
    <property type="match status" value="3"/>
</dbReference>
<dbReference type="InterPro" id="IPR046960">
    <property type="entry name" value="PPR_At4g14850-like_plant"/>
</dbReference>
<dbReference type="InterPro" id="IPR011990">
    <property type="entry name" value="TPR-like_helical_dom_sf"/>
</dbReference>
<dbReference type="InterPro" id="IPR002885">
    <property type="entry name" value="PPR_rpt"/>
</dbReference>
<sequence>MGLSSERFIAIKLLILYLNSRKSVEVDQILKEFNGFNLVVHNCLISANVDQGNLDEARKVKESMWYFERNPFQNVVSWTAAISGFVQNGMNFDAMKLLRKMLESGVMPNDVTFSSVVRASADLRDFGLGMSMLGFIVKVGFENNVSVSNSLITLSLRFGELDLARRVFDQMGKRDVVSGLQSWTFRVVKPKRQWNFSAEWIQDGYIPNRSCFPSVTNALANLKALQVGMNIHGHALKIGVDKDVFISSSFIDFGYSVNGQIEKAKEVFDLIPKKNNVSWNTLIAGYVENEQCDKTKAIISTAKFHKFGLQCDVFVGTALTNMYAKSGDIESSKQVFNRMPEKNEISWTAMIQGLAENGFGEESLNLFDKMERTSSLIPNELILSAVLFACSHCGLVDNGLRYFNSMEKAYGIKPNTRHYTCLVDMLSRSGRLSEAEKLIASMPCQPDSNTWAALLSGCCTHKDEKIAERTAKKLWEMAEEKSGGYVMLSNIYASAGRWVDVLNTRKLMKEKGLKKNSGCSWVEVRNQIHLFYSRDGNHSRSADIYGILELLKSEMLAV</sequence>
<dbReference type="FunFam" id="1.25.40.10:FF:000090">
    <property type="entry name" value="Pentatricopeptide repeat-containing protein, chloroplastic"/>
    <property type="match status" value="1"/>
</dbReference>
<dbReference type="NCBIfam" id="TIGR00756">
    <property type="entry name" value="PPR"/>
    <property type="match status" value="2"/>
</dbReference>
<organism evidence="3 4">
    <name type="scientific">Actinidia rufa</name>
    <dbReference type="NCBI Taxonomy" id="165716"/>
    <lineage>
        <taxon>Eukaryota</taxon>
        <taxon>Viridiplantae</taxon>
        <taxon>Streptophyta</taxon>
        <taxon>Embryophyta</taxon>
        <taxon>Tracheophyta</taxon>
        <taxon>Spermatophyta</taxon>
        <taxon>Magnoliopsida</taxon>
        <taxon>eudicotyledons</taxon>
        <taxon>Gunneridae</taxon>
        <taxon>Pentapetalae</taxon>
        <taxon>asterids</taxon>
        <taxon>Ericales</taxon>
        <taxon>Actinidiaceae</taxon>
        <taxon>Actinidia</taxon>
    </lineage>
</organism>
<dbReference type="Proteomes" id="UP000585474">
    <property type="component" value="Unassembled WGS sequence"/>
</dbReference>
<evidence type="ECO:0000313" key="4">
    <source>
        <dbReference type="Proteomes" id="UP000585474"/>
    </source>
</evidence>
<dbReference type="AlphaFoldDB" id="A0A7J0GLA8"/>
<dbReference type="GO" id="GO:0003723">
    <property type="term" value="F:RNA binding"/>
    <property type="evidence" value="ECO:0007669"/>
    <property type="project" value="InterPro"/>
</dbReference>
<keyword evidence="4" id="KW-1185">Reference proteome</keyword>
<evidence type="ECO:0000256" key="1">
    <source>
        <dbReference type="ARBA" id="ARBA00022737"/>
    </source>
</evidence>
<accession>A0A7J0GLA8</accession>
<dbReference type="Pfam" id="PF13041">
    <property type="entry name" value="PPR_2"/>
    <property type="match status" value="1"/>
</dbReference>
<evidence type="ECO:0000313" key="3">
    <source>
        <dbReference type="EMBL" id="GFZ11570.1"/>
    </source>
</evidence>
<dbReference type="OrthoDB" id="185373at2759"/>
<dbReference type="Pfam" id="PF12854">
    <property type="entry name" value="PPR_1"/>
    <property type="match status" value="1"/>
</dbReference>
<dbReference type="Pfam" id="PF20431">
    <property type="entry name" value="E_motif"/>
    <property type="match status" value="1"/>
</dbReference>
<keyword evidence="1" id="KW-0677">Repeat</keyword>
<comment type="caution">
    <text evidence="3">The sequence shown here is derived from an EMBL/GenBank/DDBJ whole genome shotgun (WGS) entry which is preliminary data.</text>
</comment>
<proteinExistence type="predicted"/>
<dbReference type="EMBL" id="BJWL01000022">
    <property type="protein sequence ID" value="GFZ11570.1"/>
    <property type="molecule type" value="Genomic_DNA"/>
</dbReference>
<dbReference type="PROSITE" id="PS51375">
    <property type="entry name" value="PPR"/>
    <property type="match status" value="3"/>
</dbReference>
<dbReference type="GO" id="GO:0009451">
    <property type="term" value="P:RNA modification"/>
    <property type="evidence" value="ECO:0007669"/>
    <property type="project" value="InterPro"/>
</dbReference>
<reference evidence="3 4" key="1">
    <citation type="submission" date="2019-07" db="EMBL/GenBank/DDBJ databases">
        <title>De Novo Assembly of kiwifruit Actinidia rufa.</title>
        <authorList>
            <person name="Sugita-Konishi S."/>
            <person name="Sato K."/>
            <person name="Mori E."/>
            <person name="Abe Y."/>
            <person name="Kisaki G."/>
            <person name="Hamano K."/>
            <person name="Suezawa K."/>
            <person name="Otani M."/>
            <person name="Fukuda T."/>
            <person name="Manabe T."/>
            <person name="Gomi K."/>
            <person name="Tabuchi M."/>
            <person name="Akimitsu K."/>
            <person name="Kataoka I."/>
        </authorList>
    </citation>
    <scope>NUCLEOTIDE SEQUENCE [LARGE SCALE GENOMIC DNA]</scope>
    <source>
        <strain evidence="4">cv. Fuchu</strain>
    </source>
</reference>
<feature type="repeat" description="PPR" evidence="2">
    <location>
        <begin position="144"/>
        <end position="178"/>
    </location>
</feature>
<dbReference type="PANTHER" id="PTHR47926:SF419">
    <property type="entry name" value="(WILD MALAYSIAN BANANA) HYPOTHETICAL PROTEIN"/>
    <property type="match status" value="1"/>
</dbReference>
<evidence type="ECO:0000256" key="2">
    <source>
        <dbReference type="PROSITE-ProRule" id="PRU00708"/>
    </source>
</evidence>
<dbReference type="Pfam" id="PF01535">
    <property type="entry name" value="PPR"/>
    <property type="match status" value="7"/>
</dbReference>
<feature type="repeat" description="PPR" evidence="2">
    <location>
        <begin position="74"/>
        <end position="108"/>
    </location>
</feature>
<dbReference type="InterPro" id="IPR046848">
    <property type="entry name" value="E_motif"/>
</dbReference>
<protein>
    <submittedName>
        <fullName evidence="3">Mitochondrial editing factor 22</fullName>
    </submittedName>
</protein>
<name>A0A7J0GLA8_9ERIC</name>